<sequence length="120" mass="12770">MKVIISFGLFLMLLGCVFAINPDGNYTSPSLVDPVGMGALLVQEWSFGSIDLAFLIVSIIVAVVFTYYALPSSITAFGVMALATVFALGFNSIFAWGILLVGIVAISLLVVINLLLKTSY</sequence>
<reference evidence="2" key="1">
    <citation type="submission" date="2017-02" db="EMBL/GenBank/DDBJ databases">
        <title>Delving into the versatile metabolic prowess of the omnipresent phylum Bacteroidetes.</title>
        <authorList>
            <person name="Nobu M.K."/>
            <person name="Mei R."/>
            <person name="Narihiro T."/>
            <person name="Kuroda K."/>
            <person name="Liu W.-T."/>
        </authorList>
    </citation>
    <scope>NUCLEOTIDE SEQUENCE</scope>
    <source>
        <strain evidence="2">ADurb.Bin160</strain>
    </source>
</reference>
<dbReference type="EMBL" id="MWDB01000039">
    <property type="protein sequence ID" value="OQB40579.1"/>
    <property type="molecule type" value="Genomic_DNA"/>
</dbReference>
<keyword evidence="1" id="KW-1133">Transmembrane helix</keyword>
<evidence type="ECO:0000256" key="1">
    <source>
        <dbReference type="SAM" id="Phobius"/>
    </source>
</evidence>
<feature type="transmembrane region" description="Helical" evidence="1">
    <location>
        <begin position="74"/>
        <end position="90"/>
    </location>
</feature>
<name>A0A1V5ZK63_9BACT</name>
<keyword evidence="1" id="KW-0472">Membrane</keyword>
<comment type="caution">
    <text evidence="2">The sequence shown here is derived from an EMBL/GenBank/DDBJ whole genome shotgun (WGS) entry which is preliminary data.</text>
</comment>
<organism evidence="2">
    <name type="scientific">candidate division CPR1 bacterium ADurb.Bin160</name>
    <dbReference type="NCBI Taxonomy" id="1852826"/>
    <lineage>
        <taxon>Bacteria</taxon>
        <taxon>candidate division CPR1</taxon>
    </lineage>
</organism>
<evidence type="ECO:0000313" key="2">
    <source>
        <dbReference type="EMBL" id="OQB40579.1"/>
    </source>
</evidence>
<dbReference type="PROSITE" id="PS51257">
    <property type="entry name" value="PROKAR_LIPOPROTEIN"/>
    <property type="match status" value="1"/>
</dbReference>
<feature type="transmembrane region" description="Helical" evidence="1">
    <location>
        <begin position="45"/>
        <end position="67"/>
    </location>
</feature>
<keyword evidence="1" id="KW-0812">Transmembrane</keyword>
<accession>A0A1V5ZK63</accession>
<dbReference type="Proteomes" id="UP000485621">
    <property type="component" value="Unassembled WGS sequence"/>
</dbReference>
<proteinExistence type="predicted"/>
<protein>
    <submittedName>
        <fullName evidence="2">Uncharacterized protein</fullName>
    </submittedName>
</protein>
<feature type="transmembrane region" description="Helical" evidence="1">
    <location>
        <begin position="96"/>
        <end position="116"/>
    </location>
</feature>
<gene>
    <name evidence="2" type="ORF">BWY04_01284</name>
</gene>
<dbReference type="AlphaFoldDB" id="A0A1V5ZK63"/>